<gene>
    <name evidence="6" type="ORF">OM076_41980</name>
</gene>
<dbReference type="AlphaFoldDB" id="A0A9X3S8E0"/>
<dbReference type="InterPro" id="IPR002213">
    <property type="entry name" value="UDP_glucos_trans"/>
</dbReference>
<protein>
    <submittedName>
        <fullName evidence="6">Glycosyltransferase</fullName>
    </submittedName>
</protein>
<dbReference type="Gene3D" id="3.40.50.2000">
    <property type="entry name" value="Glycogen Phosphorylase B"/>
    <property type="match status" value="2"/>
</dbReference>
<reference evidence="6" key="1">
    <citation type="submission" date="2022-10" db="EMBL/GenBank/DDBJ databases">
        <title>The WGS of Solirubrobacter ginsenosidimutans DSM 21036.</title>
        <authorList>
            <person name="Jiang Z."/>
        </authorList>
    </citation>
    <scope>NUCLEOTIDE SEQUENCE</scope>
    <source>
        <strain evidence="6">DSM 21036</strain>
    </source>
</reference>
<dbReference type="CDD" id="cd03784">
    <property type="entry name" value="GT1_Gtf-like"/>
    <property type="match status" value="1"/>
</dbReference>
<keyword evidence="7" id="KW-1185">Reference proteome</keyword>
<comment type="similarity">
    <text evidence="1">Belongs to the glycosyltransferase 28 family.</text>
</comment>
<sequence>MRVLIASTGGHGHFGPLLPFADALADRGDDVLLAVPPELEATVAAGRHAYRLGAAAPREIWARVSELSLQEQSILGNREWFGRLCVEAMLPTVEALCDDFAPDLVLHEAAEYASAIAAHRRGIEHIQVAVSQAEVEWGSLDIAAPVLPADVVAALRASPYASHFPASLDPSPYPHTHRYNDAPAVASSRELVYVTFGTTAAGLGYEPYRAALDAVAGLDVEVLMTTGADLDLGDVPANVRVERWVPQPEALARASLVVCHGGSGTVLGALAAAIPLIVMPMFDDQFANARALEAVGAAVVAEPATLRAAILAPPPPAHDLARELRAAPPPLTALRRAR</sequence>
<evidence type="ECO:0000256" key="1">
    <source>
        <dbReference type="ARBA" id="ARBA00006962"/>
    </source>
</evidence>
<dbReference type="GO" id="GO:0016758">
    <property type="term" value="F:hexosyltransferase activity"/>
    <property type="evidence" value="ECO:0007669"/>
    <property type="project" value="UniProtKB-ARBA"/>
</dbReference>
<dbReference type="InterPro" id="IPR010610">
    <property type="entry name" value="EryCIII-like_C"/>
</dbReference>
<feature type="domain" description="Erythromycin biosynthesis protein CIII-like C-terminal" evidence="4">
    <location>
        <begin position="211"/>
        <end position="312"/>
    </location>
</feature>
<dbReference type="InterPro" id="IPR048284">
    <property type="entry name" value="EryCIII-like_N"/>
</dbReference>
<dbReference type="InterPro" id="IPR035595">
    <property type="entry name" value="UDP_glycos_trans_CS"/>
</dbReference>
<evidence type="ECO:0000259" key="4">
    <source>
        <dbReference type="Pfam" id="PF06722"/>
    </source>
</evidence>
<organism evidence="6 7">
    <name type="scientific">Solirubrobacter ginsenosidimutans</name>
    <dbReference type="NCBI Taxonomy" id="490573"/>
    <lineage>
        <taxon>Bacteria</taxon>
        <taxon>Bacillati</taxon>
        <taxon>Actinomycetota</taxon>
        <taxon>Thermoleophilia</taxon>
        <taxon>Solirubrobacterales</taxon>
        <taxon>Solirubrobacteraceae</taxon>
        <taxon>Solirubrobacter</taxon>
    </lineage>
</organism>
<name>A0A9X3S8E0_9ACTN</name>
<evidence type="ECO:0000313" key="6">
    <source>
        <dbReference type="EMBL" id="MDA0166906.1"/>
    </source>
</evidence>
<dbReference type="SUPFAM" id="SSF53756">
    <property type="entry name" value="UDP-Glycosyltransferase/glycogen phosphorylase"/>
    <property type="match status" value="1"/>
</dbReference>
<keyword evidence="2" id="KW-0328">Glycosyltransferase</keyword>
<dbReference type="InterPro" id="IPR050426">
    <property type="entry name" value="Glycosyltransferase_28"/>
</dbReference>
<evidence type="ECO:0000259" key="5">
    <source>
        <dbReference type="Pfam" id="PF21036"/>
    </source>
</evidence>
<dbReference type="GO" id="GO:0008194">
    <property type="term" value="F:UDP-glycosyltransferase activity"/>
    <property type="evidence" value="ECO:0007669"/>
    <property type="project" value="InterPro"/>
</dbReference>
<evidence type="ECO:0000313" key="7">
    <source>
        <dbReference type="Proteomes" id="UP001149140"/>
    </source>
</evidence>
<dbReference type="PANTHER" id="PTHR48050">
    <property type="entry name" value="STEROL 3-BETA-GLUCOSYLTRANSFERASE"/>
    <property type="match status" value="1"/>
</dbReference>
<feature type="domain" description="Erythromycin biosynthesis protein CIII-like N-terminal" evidence="5">
    <location>
        <begin position="61"/>
        <end position="131"/>
    </location>
</feature>
<dbReference type="Proteomes" id="UP001149140">
    <property type="component" value="Unassembled WGS sequence"/>
</dbReference>
<keyword evidence="3" id="KW-0808">Transferase</keyword>
<dbReference type="RefSeq" id="WP_270046159.1">
    <property type="nucleotide sequence ID" value="NZ_JAPDOD010000080.1"/>
</dbReference>
<accession>A0A9X3S8E0</accession>
<dbReference type="PROSITE" id="PS00375">
    <property type="entry name" value="UDPGT"/>
    <property type="match status" value="1"/>
</dbReference>
<proteinExistence type="inferred from homology"/>
<dbReference type="EMBL" id="JAPDOD010000080">
    <property type="protein sequence ID" value="MDA0166906.1"/>
    <property type="molecule type" value="Genomic_DNA"/>
</dbReference>
<dbReference type="Pfam" id="PF21036">
    <property type="entry name" value="EryCIII-like_N"/>
    <property type="match status" value="1"/>
</dbReference>
<evidence type="ECO:0000256" key="2">
    <source>
        <dbReference type="ARBA" id="ARBA00022676"/>
    </source>
</evidence>
<dbReference type="Pfam" id="PF06722">
    <property type="entry name" value="EryCIII-like_C"/>
    <property type="match status" value="1"/>
</dbReference>
<dbReference type="PANTHER" id="PTHR48050:SF13">
    <property type="entry name" value="STEROL 3-BETA-GLUCOSYLTRANSFERASE UGT80A2"/>
    <property type="match status" value="1"/>
</dbReference>
<evidence type="ECO:0000256" key="3">
    <source>
        <dbReference type="ARBA" id="ARBA00022679"/>
    </source>
</evidence>
<comment type="caution">
    <text evidence="6">The sequence shown here is derived from an EMBL/GenBank/DDBJ whole genome shotgun (WGS) entry which is preliminary data.</text>
</comment>
<dbReference type="GO" id="GO:0017000">
    <property type="term" value="P:antibiotic biosynthetic process"/>
    <property type="evidence" value="ECO:0007669"/>
    <property type="project" value="UniProtKB-ARBA"/>
</dbReference>